<protein>
    <submittedName>
        <fullName evidence="1">Uncharacterized protein</fullName>
    </submittedName>
</protein>
<dbReference type="EMBL" id="AJZD02000353">
    <property type="protein sequence ID" value="OEF85186.1"/>
    <property type="molecule type" value="Genomic_DNA"/>
</dbReference>
<reference evidence="1 2" key="1">
    <citation type="journal article" date="2012" name="Science">
        <title>Ecological populations of bacteria act as socially cohesive units of antibiotic production and resistance.</title>
        <authorList>
            <person name="Cordero O.X."/>
            <person name="Wildschutte H."/>
            <person name="Kirkup B."/>
            <person name="Proehl S."/>
            <person name="Ngo L."/>
            <person name="Hussain F."/>
            <person name="Le Roux F."/>
            <person name="Mincer T."/>
            <person name="Polz M.F."/>
        </authorList>
    </citation>
    <scope>NUCLEOTIDE SEQUENCE [LARGE SCALE GENOMIC DNA]</scope>
    <source>
        <strain evidence="1 2">12E03</strain>
    </source>
</reference>
<proteinExistence type="predicted"/>
<evidence type="ECO:0000313" key="1">
    <source>
        <dbReference type="EMBL" id="OEF85186.1"/>
    </source>
</evidence>
<evidence type="ECO:0000313" key="2">
    <source>
        <dbReference type="Proteomes" id="UP000094802"/>
    </source>
</evidence>
<sequence length="79" mass="9245">MRYSNVITSDWLNIEFSFMYGEKKYLIELIMNDELCDGTSCSIGGHVYFVNVDEVLEKISHHHLIMLFSQNQVSRINVK</sequence>
<dbReference type="RefSeq" id="WP_019823071.1">
    <property type="nucleotide sequence ID" value="NZ_AJZD02000353.1"/>
</dbReference>
<organism evidence="1 2">
    <name type="scientific">Vibrio splendidus 12E03</name>
    <dbReference type="NCBI Taxonomy" id="1191305"/>
    <lineage>
        <taxon>Bacteria</taxon>
        <taxon>Pseudomonadati</taxon>
        <taxon>Pseudomonadota</taxon>
        <taxon>Gammaproteobacteria</taxon>
        <taxon>Vibrionales</taxon>
        <taxon>Vibrionaceae</taxon>
        <taxon>Vibrio</taxon>
    </lineage>
</organism>
<name>A0A1E5FB33_VIBSP</name>
<gene>
    <name evidence="1" type="ORF">A142_12870</name>
</gene>
<accession>A0A1E5FB33</accession>
<dbReference type="Proteomes" id="UP000094802">
    <property type="component" value="Unassembled WGS sequence"/>
</dbReference>
<dbReference type="AlphaFoldDB" id="A0A1E5FB33"/>
<comment type="caution">
    <text evidence="1">The sequence shown here is derived from an EMBL/GenBank/DDBJ whole genome shotgun (WGS) entry which is preliminary data.</text>
</comment>